<reference evidence="10 11" key="1">
    <citation type="submission" date="2020-08" db="EMBL/GenBank/DDBJ databases">
        <title>Genome public.</title>
        <authorList>
            <person name="Liu C."/>
            <person name="Sun Q."/>
        </authorList>
    </citation>
    <scope>NUCLEOTIDE SEQUENCE [LARGE SCALE GENOMIC DNA]</scope>
    <source>
        <strain evidence="10 11">NSJ-6</strain>
    </source>
</reference>
<dbReference type="Proteomes" id="UP000596929">
    <property type="component" value="Unassembled WGS sequence"/>
</dbReference>
<dbReference type="Gene3D" id="1.20.1560.10">
    <property type="entry name" value="ABC transporter type 1, transmembrane domain"/>
    <property type="match status" value="1"/>
</dbReference>
<evidence type="ECO:0000256" key="7">
    <source>
        <dbReference type="SAM" id="Phobius"/>
    </source>
</evidence>
<dbReference type="EMBL" id="JACOOO010000025">
    <property type="protein sequence ID" value="MBC5629728.1"/>
    <property type="molecule type" value="Genomic_DNA"/>
</dbReference>
<keyword evidence="6 7" id="KW-0472">Membrane</keyword>
<evidence type="ECO:0000256" key="5">
    <source>
        <dbReference type="ARBA" id="ARBA00022989"/>
    </source>
</evidence>
<dbReference type="PANTHER" id="PTHR43394">
    <property type="entry name" value="ATP-DEPENDENT PERMEASE MDL1, MITOCHONDRIAL"/>
    <property type="match status" value="1"/>
</dbReference>
<dbReference type="InterPro" id="IPR011527">
    <property type="entry name" value="ABC1_TM_dom"/>
</dbReference>
<keyword evidence="5 7" id="KW-1133">Transmembrane helix</keyword>
<evidence type="ECO:0000256" key="3">
    <source>
        <dbReference type="ARBA" id="ARBA00022741"/>
    </source>
</evidence>
<dbReference type="PROSITE" id="PS50893">
    <property type="entry name" value="ABC_TRANSPORTER_2"/>
    <property type="match status" value="1"/>
</dbReference>
<proteinExistence type="predicted"/>
<evidence type="ECO:0000313" key="10">
    <source>
        <dbReference type="EMBL" id="MBC5629728.1"/>
    </source>
</evidence>
<feature type="transmembrane region" description="Helical" evidence="7">
    <location>
        <begin position="42"/>
        <end position="59"/>
    </location>
</feature>
<dbReference type="InterPro" id="IPR017871">
    <property type="entry name" value="ABC_transporter-like_CS"/>
</dbReference>
<organism evidence="10 11">
    <name type="scientific">Clostridium hominis</name>
    <dbReference type="NCBI Taxonomy" id="2763036"/>
    <lineage>
        <taxon>Bacteria</taxon>
        <taxon>Bacillati</taxon>
        <taxon>Bacillota</taxon>
        <taxon>Clostridia</taxon>
        <taxon>Eubacteriales</taxon>
        <taxon>Clostridiaceae</taxon>
        <taxon>Clostridium</taxon>
    </lineage>
</organism>
<dbReference type="PROSITE" id="PS00211">
    <property type="entry name" value="ABC_TRANSPORTER_1"/>
    <property type="match status" value="1"/>
</dbReference>
<feature type="transmembrane region" description="Helical" evidence="7">
    <location>
        <begin position="181"/>
        <end position="206"/>
    </location>
</feature>
<dbReference type="PANTHER" id="PTHR43394:SF1">
    <property type="entry name" value="ATP-BINDING CASSETTE SUB-FAMILY B MEMBER 10, MITOCHONDRIAL"/>
    <property type="match status" value="1"/>
</dbReference>
<sequence>MCAKSKNYLSFHKDGLEGLKMIHKVDSSAIPITLLHALVKALYPYITLFLGAFIIDSLIERNFKYSIIFALALIGGNFVFGIIQDILERVDDYKGCKIGHLTTLEIRKKALEIDYETLEDAKTLEKLNSAVYSMQFQGGFAVLLKNYCSIFQGIFSIIASVSLVVYLCFQIGVQDEGVLSILTSITASIIFIVILFGVTIISNFIVTKYNNNKSLELFNKHIKAERTLNYYIEQVYNDYEKGKVIRLYDMKEIIGKRFRESNDFVAGVFEEFFPVKYFVEGAGTLISGVSLMFSYMFVMLKVLSGAITIGGLTKYVGAITQLNNGMIQIVKVNDEIRLQCEYLKTFSDFIKLKNKRETGTIPVEKRLDNEYEIEFHNVSFAYPGSSEMILKKLSCKINMKDKLAVVGRNGAGKTTFIKLIARLYDPTEGYITLNGVDIKKYDYKEYLKLFSVVFQDFSLFAFPVEENVVTDVEVDEERVWKTLELAGVKDVVDEMPLNIKTPLFKYDEGGVECSGGEQQKIAIARALYKDAPFVILDEPTAALDPISEYEIYSKFNELVKDKTSIYISHRMSSCRFCDDIMVFDNGKIVQRGSHDKLMEDKDNIYSKLWNAQASYYTK</sequence>
<dbReference type="InterPro" id="IPR003593">
    <property type="entry name" value="AAA+_ATPase"/>
</dbReference>
<feature type="domain" description="ABC transporter" evidence="8">
    <location>
        <begin position="373"/>
        <end position="610"/>
    </location>
</feature>
<dbReference type="PROSITE" id="PS50929">
    <property type="entry name" value="ABC_TM1F"/>
    <property type="match status" value="1"/>
</dbReference>
<dbReference type="GO" id="GO:0005524">
    <property type="term" value="F:ATP binding"/>
    <property type="evidence" value="ECO:0007669"/>
    <property type="project" value="UniProtKB-KW"/>
</dbReference>
<feature type="transmembrane region" description="Helical" evidence="7">
    <location>
        <begin position="150"/>
        <end position="169"/>
    </location>
</feature>
<evidence type="ECO:0000259" key="8">
    <source>
        <dbReference type="PROSITE" id="PS50893"/>
    </source>
</evidence>
<feature type="transmembrane region" description="Helical" evidence="7">
    <location>
        <begin position="66"/>
        <end position="83"/>
    </location>
</feature>
<dbReference type="InterPro" id="IPR036640">
    <property type="entry name" value="ABC1_TM_sf"/>
</dbReference>
<dbReference type="SMART" id="SM00382">
    <property type="entry name" value="AAA"/>
    <property type="match status" value="1"/>
</dbReference>
<dbReference type="SUPFAM" id="SSF90123">
    <property type="entry name" value="ABC transporter transmembrane region"/>
    <property type="match status" value="1"/>
</dbReference>
<evidence type="ECO:0000256" key="2">
    <source>
        <dbReference type="ARBA" id="ARBA00022692"/>
    </source>
</evidence>
<evidence type="ECO:0000259" key="9">
    <source>
        <dbReference type="PROSITE" id="PS50929"/>
    </source>
</evidence>
<dbReference type="Pfam" id="PF00005">
    <property type="entry name" value="ABC_tran"/>
    <property type="match status" value="1"/>
</dbReference>
<dbReference type="InterPro" id="IPR039421">
    <property type="entry name" value="Type_1_exporter"/>
</dbReference>
<dbReference type="CDD" id="cd03228">
    <property type="entry name" value="ABCC_MRP_Like"/>
    <property type="match status" value="1"/>
</dbReference>
<gene>
    <name evidence="10" type="ORF">H8S20_12610</name>
</gene>
<protein>
    <submittedName>
        <fullName evidence="10">ABC transporter ATP-binding protein</fullName>
    </submittedName>
</protein>
<accession>A0ABR7DED4</accession>
<keyword evidence="3" id="KW-0547">Nucleotide-binding</keyword>
<evidence type="ECO:0000256" key="1">
    <source>
        <dbReference type="ARBA" id="ARBA00004651"/>
    </source>
</evidence>
<keyword evidence="11" id="KW-1185">Reference proteome</keyword>
<keyword evidence="4 10" id="KW-0067">ATP-binding</keyword>
<dbReference type="SUPFAM" id="SSF52540">
    <property type="entry name" value="P-loop containing nucleoside triphosphate hydrolases"/>
    <property type="match status" value="1"/>
</dbReference>
<feature type="domain" description="ABC transmembrane type-1" evidence="9">
    <location>
        <begin position="150"/>
        <end position="338"/>
    </location>
</feature>
<dbReference type="Gene3D" id="3.40.50.300">
    <property type="entry name" value="P-loop containing nucleotide triphosphate hydrolases"/>
    <property type="match status" value="1"/>
</dbReference>
<dbReference type="RefSeq" id="WP_186860348.1">
    <property type="nucleotide sequence ID" value="NZ_JACOOO010000025.1"/>
</dbReference>
<keyword evidence="2 7" id="KW-0812">Transmembrane</keyword>
<evidence type="ECO:0000256" key="6">
    <source>
        <dbReference type="ARBA" id="ARBA00023136"/>
    </source>
</evidence>
<evidence type="ECO:0000313" key="11">
    <source>
        <dbReference type="Proteomes" id="UP000596929"/>
    </source>
</evidence>
<evidence type="ECO:0000256" key="4">
    <source>
        <dbReference type="ARBA" id="ARBA00022840"/>
    </source>
</evidence>
<feature type="transmembrane region" description="Helical" evidence="7">
    <location>
        <begin position="277"/>
        <end position="298"/>
    </location>
</feature>
<name>A0ABR7DED4_9CLOT</name>
<dbReference type="InterPro" id="IPR027417">
    <property type="entry name" value="P-loop_NTPase"/>
</dbReference>
<comment type="caution">
    <text evidence="10">The sequence shown here is derived from an EMBL/GenBank/DDBJ whole genome shotgun (WGS) entry which is preliminary data.</text>
</comment>
<dbReference type="InterPro" id="IPR003439">
    <property type="entry name" value="ABC_transporter-like_ATP-bd"/>
</dbReference>
<comment type="subcellular location">
    <subcellularLocation>
        <location evidence="1">Cell membrane</location>
        <topology evidence="1">Multi-pass membrane protein</topology>
    </subcellularLocation>
</comment>